<reference evidence="2" key="1">
    <citation type="submission" date="2023-03" db="EMBL/GenBank/DDBJ databases">
        <title>Massive genome expansion in bonnet fungi (Mycena s.s.) driven by repeated elements and novel gene families across ecological guilds.</title>
        <authorList>
            <consortium name="Lawrence Berkeley National Laboratory"/>
            <person name="Harder C.B."/>
            <person name="Miyauchi S."/>
            <person name="Viragh M."/>
            <person name="Kuo A."/>
            <person name="Thoen E."/>
            <person name="Andreopoulos B."/>
            <person name="Lu D."/>
            <person name="Skrede I."/>
            <person name="Drula E."/>
            <person name="Henrissat B."/>
            <person name="Morin E."/>
            <person name="Kohler A."/>
            <person name="Barry K."/>
            <person name="LaButti K."/>
            <person name="Morin E."/>
            <person name="Salamov A."/>
            <person name="Lipzen A."/>
            <person name="Mereny Z."/>
            <person name="Hegedus B."/>
            <person name="Baldrian P."/>
            <person name="Stursova M."/>
            <person name="Weitz H."/>
            <person name="Taylor A."/>
            <person name="Grigoriev I.V."/>
            <person name="Nagy L.G."/>
            <person name="Martin F."/>
            <person name="Kauserud H."/>
        </authorList>
    </citation>
    <scope>NUCLEOTIDE SEQUENCE</scope>
    <source>
        <strain evidence="2">CBHHK067</strain>
    </source>
</reference>
<feature type="region of interest" description="Disordered" evidence="1">
    <location>
        <begin position="35"/>
        <end position="81"/>
    </location>
</feature>
<sequence>MYKDCFGPFKPTNLRLFICQLVCLFLSRWNIQLRRPPSDALPPSAPYMSQSGVVRKKSLRIPSQQPLQAPIPPSLLQSPHLNSPQSIFRRALSPRVPSIDDEWLQDTVPQHGAVRPPQQETKHAQEQGSRRGS</sequence>
<organism evidence="2 3">
    <name type="scientific">Mycena rosella</name>
    <name type="common">Pink bonnet</name>
    <name type="synonym">Agaricus rosellus</name>
    <dbReference type="NCBI Taxonomy" id="1033263"/>
    <lineage>
        <taxon>Eukaryota</taxon>
        <taxon>Fungi</taxon>
        <taxon>Dikarya</taxon>
        <taxon>Basidiomycota</taxon>
        <taxon>Agaricomycotina</taxon>
        <taxon>Agaricomycetes</taxon>
        <taxon>Agaricomycetidae</taxon>
        <taxon>Agaricales</taxon>
        <taxon>Marasmiineae</taxon>
        <taxon>Mycenaceae</taxon>
        <taxon>Mycena</taxon>
    </lineage>
</organism>
<gene>
    <name evidence="2" type="ORF">B0H17DRAFT_1057990</name>
</gene>
<comment type="caution">
    <text evidence="2">The sequence shown here is derived from an EMBL/GenBank/DDBJ whole genome shotgun (WGS) entry which is preliminary data.</text>
</comment>
<dbReference type="AlphaFoldDB" id="A0AAD7DN44"/>
<dbReference type="Proteomes" id="UP001221757">
    <property type="component" value="Unassembled WGS sequence"/>
</dbReference>
<evidence type="ECO:0000313" key="2">
    <source>
        <dbReference type="EMBL" id="KAJ7694152.1"/>
    </source>
</evidence>
<evidence type="ECO:0000313" key="3">
    <source>
        <dbReference type="Proteomes" id="UP001221757"/>
    </source>
</evidence>
<feature type="compositionally biased region" description="Basic and acidic residues" evidence="1">
    <location>
        <begin position="120"/>
        <end position="133"/>
    </location>
</feature>
<dbReference type="EMBL" id="JARKIE010000043">
    <property type="protein sequence ID" value="KAJ7694152.1"/>
    <property type="molecule type" value="Genomic_DNA"/>
</dbReference>
<proteinExistence type="predicted"/>
<evidence type="ECO:0000256" key="1">
    <source>
        <dbReference type="SAM" id="MobiDB-lite"/>
    </source>
</evidence>
<name>A0AAD7DN44_MYCRO</name>
<keyword evidence="3" id="KW-1185">Reference proteome</keyword>
<protein>
    <submittedName>
        <fullName evidence="2">Uncharacterized protein</fullName>
    </submittedName>
</protein>
<accession>A0AAD7DN44</accession>
<feature type="region of interest" description="Disordered" evidence="1">
    <location>
        <begin position="100"/>
        <end position="133"/>
    </location>
</feature>